<keyword evidence="4" id="KW-0032">Aminotransferase</keyword>
<comment type="caution">
    <text evidence="4">The sequence shown here is derived from an EMBL/GenBank/DDBJ whole genome shotgun (WGS) entry which is preliminary data.</text>
</comment>
<dbReference type="Gene3D" id="3.40.640.10">
    <property type="entry name" value="Type I PLP-dependent aspartate aminotransferase-like (Major domain)"/>
    <property type="match status" value="1"/>
</dbReference>
<sequence length="415" mass="44383">MTPAPQHSLTPDQDLRQRAARVIPGGLWGHQRAAAVPRGYPQFFKGGKGARVTDANGQSYIDFMCAWGPMVLGYGNEVVDRAALGQIAMGDSLNGPTPHLVELAELMVETIPHADWAMFQKNGTDATTACVTIARATTQKRKVLVARGAYHGAAPWCTPSLLGVTSEDRAHLLHYDYNDAESLKAAVAEAGEDLAAVIVSAFKHDLGKVQSAPDRDFATAARALCDATGAALIVDDVRAGFRLNLGGTWEEVGVRADLSAWSKAIANGYPLSAVTGAERFREAAAQIYVTGSFWYGGTPMAAAVATIRELHRLNGPALMKASGEAFRQGLSEQAARHGFEVDLSGPAAMPLMKFAGDDELSTLGEQFCQQALAEGVYLHHRHNMFLSTAHDAAVIAEALERTEKAFTALAQNRRT</sequence>
<evidence type="ECO:0000256" key="3">
    <source>
        <dbReference type="RuleBase" id="RU003560"/>
    </source>
</evidence>
<evidence type="ECO:0000313" key="5">
    <source>
        <dbReference type="Proteomes" id="UP000282125"/>
    </source>
</evidence>
<evidence type="ECO:0000256" key="1">
    <source>
        <dbReference type="ARBA" id="ARBA00001933"/>
    </source>
</evidence>
<comment type="similarity">
    <text evidence="3">Belongs to the class-III pyridoxal-phosphate-dependent aminotransferase family.</text>
</comment>
<dbReference type="AlphaFoldDB" id="A0A3P3DRG2"/>
<dbReference type="PANTHER" id="PTHR43713">
    <property type="entry name" value="GLUTAMATE-1-SEMIALDEHYDE 2,1-AMINOMUTASE"/>
    <property type="match status" value="1"/>
</dbReference>
<protein>
    <submittedName>
        <fullName evidence="4">Aminotransferase class III-fold pyridoxal phosphate-dependent enzyme</fullName>
    </submittedName>
</protein>
<dbReference type="Gene3D" id="3.90.1150.10">
    <property type="entry name" value="Aspartate Aminotransferase, domain 1"/>
    <property type="match status" value="1"/>
</dbReference>
<dbReference type="Pfam" id="PF00202">
    <property type="entry name" value="Aminotran_3"/>
    <property type="match status" value="1"/>
</dbReference>
<reference evidence="4 5" key="1">
    <citation type="submission" date="2018-11" db="EMBL/GenBank/DDBJ databases">
        <title>Gemmobacter sp. nov., YIM 102744-1 draft genome.</title>
        <authorList>
            <person name="Li G."/>
            <person name="Jiang Y."/>
        </authorList>
    </citation>
    <scope>NUCLEOTIDE SEQUENCE [LARGE SCALE GENOMIC DNA]</scope>
    <source>
        <strain evidence="4 5">YIM 102744-1</strain>
    </source>
</reference>
<name>A0A3P3DRG2_9RHOB</name>
<dbReference type="GO" id="GO:0030170">
    <property type="term" value="F:pyridoxal phosphate binding"/>
    <property type="evidence" value="ECO:0007669"/>
    <property type="project" value="InterPro"/>
</dbReference>
<accession>A0A3P3DRG2</accession>
<dbReference type="InterPro" id="IPR015421">
    <property type="entry name" value="PyrdxlP-dep_Trfase_major"/>
</dbReference>
<dbReference type="OrthoDB" id="9801052at2"/>
<keyword evidence="4" id="KW-0808">Transferase</keyword>
<organism evidence="4 5">
    <name type="scientific">Falsigemmobacter faecalis</name>
    <dbReference type="NCBI Taxonomy" id="2488730"/>
    <lineage>
        <taxon>Bacteria</taxon>
        <taxon>Pseudomonadati</taxon>
        <taxon>Pseudomonadota</taxon>
        <taxon>Alphaproteobacteria</taxon>
        <taxon>Rhodobacterales</taxon>
        <taxon>Paracoccaceae</taxon>
        <taxon>Falsigemmobacter</taxon>
    </lineage>
</organism>
<gene>
    <name evidence="4" type="ORF">EG244_06850</name>
</gene>
<dbReference type="GO" id="GO:0008483">
    <property type="term" value="F:transaminase activity"/>
    <property type="evidence" value="ECO:0007669"/>
    <property type="project" value="UniProtKB-KW"/>
</dbReference>
<comment type="cofactor">
    <cofactor evidence="1">
        <name>pyridoxal 5'-phosphate</name>
        <dbReference type="ChEBI" id="CHEBI:597326"/>
    </cofactor>
</comment>
<evidence type="ECO:0000256" key="2">
    <source>
        <dbReference type="ARBA" id="ARBA00022898"/>
    </source>
</evidence>
<dbReference type="InterPro" id="IPR015422">
    <property type="entry name" value="PyrdxlP-dep_Trfase_small"/>
</dbReference>
<proteinExistence type="inferred from homology"/>
<dbReference type="PANTHER" id="PTHR43713:SF3">
    <property type="entry name" value="GLUTAMATE-1-SEMIALDEHYDE 2,1-AMINOMUTASE 1, CHLOROPLASTIC-RELATED"/>
    <property type="match status" value="1"/>
</dbReference>
<evidence type="ECO:0000313" key="4">
    <source>
        <dbReference type="EMBL" id="RRH76132.1"/>
    </source>
</evidence>
<keyword evidence="5" id="KW-1185">Reference proteome</keyword>
<dbReference type="InterPro" id="IPR005814">
    <property type="entry name" value="Aminotrans_3"/>
</dbReference>
<dbReference type="SUPFAM" id="SSF53383">
    <property type="entry name" value="PLP-dependent transferases"/>
    <property type="match status" value="1"/>
</dbReference>
<dbReference type="RefSeq" id="WP_124964271.1">
    <property type="nucleotide sequence ID" value="NZ_RRAZ01000008.1"/>
</dbReference>
<dbReference type="Proteomes" id="UP000282125">
    <property type="component" value="Unassembled WGS sequence"/>
</dbReference>
<dbReference type="EMBL" id="RRAZ01000008">
    <property type="protein sequence ID" value="RRH76132.1"/>
    <property type="molecule type" value="Genomic_DNA"/>
</dbReference>
<dbReference type="InterPro" id="IPR015424">
    <property type="entry name" value="PyrdxlP-dep_Trfase"/>
</dbReference>
<keyword evidence="2 3" id="KW-0663">Pyridoxal phosphate</keyword>